<evidence type="ECO:0000313" key="2">
    <source>
        <dbReference type="Proteomes" id="UP001165069"/>
    </source>
</evidence>
<dbReference type="RefSeq" id="WP_285570182.1">
    <property type="nucleotide sequence ID" value="NZ_BSDE01000001.1"/>
</dbReference>
<proteinExistence type="predicted"/>
<comment type="caution">
    <text evidence="1">The sequence shown here is derived from an EMBL/GenBank/DDBJ whole genome shotgun (WGS) entry which is preliminary data.</text>
</comment>
<keyword evidence="2" id="KW-1185">Reference proteome</keyword>
<sequence>MIVHDLDDLMLESDEESGIQELGRRFLARGPWTTVAFLVKTKTDPEGAWEGPFLWLHRYQKVAQGWKLVSRFRTTETAQLEALASAFEDWKDYFSPGR</sequence>
<evidence type="ECO:0008006" key="3">
    <source>
        <dbReference type="Google" id="ProtNLM"/>
    </source>
</evidence>
<gene>
    <name evidence="1" type="ORF">GETHLI_06250</name>
</gene>
<dbReference type="EMBL" id="BSDE01000001">
    <property type="protein sequence ID" value="GLH72123.1"/>
    <property type="molecule type" value="Genomic_DNA"/>
</dbReference>
<accession>A0ABQ5QC12</accession>
<protein>
    <recommendedName>
        <fullName evidence="3">Transposase</fullName>
    </recommendedName>
</protein>
<reference evidence="1 2" key="1">
    <citation type="journal article" date="2023" name="Antonie Van Leeuwenhoek">
        <title>Mesoterricola silvestris gen. nov., sp. nov., Mesoterricola sediminis sp. nov., Geothrix oryzae sp. nov., Geothrix edaphica sp. nov., Geothrix rubra sp. nov., and Geothrix limicola sp. nov., six novel members of Acidobacteriota isolated from soils.</title>
        <authorList>
            <person name="Itoh H."/>
            <person name="Sugisawa Y."/>
            <person name="Mise K."/>
            <person name="Xu Z."/>
            <person name="Kuniyasu M."/>
            <person name="Ushijima N."/>
            <person name="Kawano K."/>
            <person name="Kobayashi E."/>
            <person name="Shiratori Y."/>
            <person name="Masuda Y."/>
            <person name="Senoo K."/>
        </authorList>
    </citation>
    <scope>NUCLEOTIDE SEQUENCE [LARGE SCALE GENOMIC DNA]</scope>
    <source>
        <strain evidence="1 2">Red804</strain>
    </source>
</reference>
<name>A0ABQ5QC12_9BACT</name>
<evidence type="ECO:0000313" key="1">
    <source>
        <dbReference type="EMBL" id="GLH72123.1"/>
    </source>
</evidence>
<dbReference type="Proteomes" id="UP001165069">
    <property type="component" value="Unassembled WGS sequence"/>
</dbReference>
<organism evidence="1 2">
    <name type="scientific">Geothrix limicola</name>
    <dbReference type="NCBI Taxonomy" id="2927978"/>
    <lineage>
        <taxon>Bacteria</taxon>
        <taxon>Pseudomonadati</taxon>
        <taxon>Acidobacteriota</taxon>
        <taxon>Holophagae</taxon>
        <taxon>Holophagales</taxon>
        <taxon>Holophagaceae</taxon>
        <taxon>Geothrix</taxon>
    </lineage>
</organism>